<dbReference type="Pfam" id="PF13844">
    <property type="entry name" value="Glyco_transf_41"/>
    <property type="match status" value="2"/>
</dbReference>
<dbReference type="Pfam" id="PF14559">
    <property type="entry name" value="TPR_19"/>
    <property type="match status" value="1"/>
</dbReference>
<dbReference type="InterPro" id="IPR051939">
    <property type="entry name" value="Glycosyltr_41/O-GlcNAc_trsf"/>
</dbReference>
<dbReference type="RefSeq" id="WP_200593989.1">
    <property type="nucleotide sequence ID" value="NZ_JAEPBG010000007.1"/>
</dbReference>
<protein>
    <recommendedName>
        <fullName evidence="3">protein O-GlcNAc transferase</fullName>
        <ecNumber evidence="3">2.4.1.255</ecNumber>
    </recommendedName>
</protein>
<organism evidence="10 11">
    <name type="scientific">Noviherbaspirillum pedocola</name>
    <dbReference type="NCBI Taxonomy" id="2801341"/>
    <lineage>
        <taxon>Bacteria</taxon>
        <taxon>Pseudomonadati</taxon>
        <taxon>Pseudomonadota</taxon>
        <taxon>Betaproteobacteria</taxon>
        <taxon>Burkholderiales</taxon>
        <taxon>Oxalobacteraceae</taxon>
        <taxon>Noviherbaspirillum</taxon>
    </lineage>
</organism>
<evidence type="ECO:0000313" key="11">
    <source>
        <dbReference type="Proteomes" id="UP000622890"/>
    </source>
</evidence>
<keyword evidence="7 8" id="KW-0802">TPR repeat</keyword>
<reference evidence="10" key="1">
    <citation type="submission" date="2021-01" db="EMBL/GenBank/DDBJ databases">
        <title>Genome sequence of strain Noviherbaspirillum sp. DKR-6.</title>
        <authorList>
            <person name="Chaudhary D.K."/>
        </authorList>
    </citation>
    <scope>NUCLEOTIDE SEQUENCE</scope>
    <source>
        <strain evidence="10">DKR-6</strain>
    </source>
</reference>
<dbReference type="Gene3D" id="3.40.50.11380">
    <property type="match status" value="1"/>
</dbReference>
<evidence type="ECO:0000259" key="9">
    <source>
        <dbReference type="Pfam" id="PF13844"/>
    </source>
</evidence>
<gene>
    <name evidence="10" type="ORF">JJB74_17905</name>
</gene>
<dbReference type="SMART" id="SM00028">
    <property type="entry name" value="TPR"/>
    <property type="match status" value="4"/>
</dbReference>
<dbReference type="Proteomes" id="UP000622890">
    <property type="component" value="Unassembled WGS sequence"/>
</dbReference>
<evidence type="ECO:0000256" key="2">
    <source>
        <dbReference type="ARBA" id="ARBA00005386"/>
    </source>
</evidence>
<keyword evidence="4" id="KW-0328">Glycosyltransferase</keyword>
<dbReference type="InterPro" id="IPR011990">
    <property type="entry name" value="TPR-like_helical_dom_sf"/>
</dbReference>
<dbReference type="PROSITE" id="PS50005">
    <property type="entry name" value="TPR"/>
    <property type="match status" value="1"/>
</dbReference>
<feature type="repeat" description="TPR" evidence="8">
    <location>
        <begin position="77"/>
        <end position="110"/>
    </location>
</feature>
<proteinExistence type="inferred from homology"/>
<dbReference type="PANTHER" id="PTHR44835">
    <property type="entry name" value="UDP-N-ACETYLGLUCOSAMINE--PEPTIDE N-ACETYLGLUCOSAMINYLTRANSFERASE SPINDLY-RELATED"/>
    <property type="match status" value="1"/>
</dbReference>
<evidence type="ECO:0000256" key="5">
    <source>
        <dbReference type="ARBA" id="ARBA00022679"/>
    </source>
</evidence>
<dbReference type="InterPro" id="IPR029489">
    <property type="entry name" value="OGT/SEC/SPY_C"/>
</dbReference>
<feature type="domain" description="O-GlcNAc transferase C-terminal" evidence="9">
    <location>
        <begin position="236"/>
        <end position="385"/>
    </location>
</feature>
<dbReference type="EMBL" id="JAEPBG010000007">
    <property type="protein sequence ID" value="MBK4736502.1"/>
    <property type="molecule type" value="Genomic_DNA"/>
</dbReference>
<name>A0A934T0G9_9BURK</name>
<dbReference type="EC" id="2.4.1.255" evidence="3"/>
<evidence type="ECO:0000256" key="3">
    <source>
        <dbReference type="ARBA" id="ARBA00011970"/>
    </source>
</evidence>
<accession>A0A934T0G9</accession>
<evidence type="ECO:0000256" key="6">
    <source>
        <dbReference type="ARBA" id="ARBA00022737"/>
    </source>
</evidence>
<evidence type="ECO:0000256" key="8">
    <source>
        <dbReference type="PROSITE-ProRule" id="PRU00339"/>
    </source>
</evidence>
<keyword evidence="11" id="KW-1185">Reference proteome</keyword>
<feature type="domain" description="O-GlcNAc transferase C-terminal" evidence="9">
    <location>
        <begin position="413"/>
        <end position="575"/>
    </location>
</feature>
<evidence type="ECO:0000256" key="7">
    <source>
        <dbReference type="ARBA" id="ARBA00022803"/>
    </source>
</evidence>
<dbReference type="AlphaFoldDB" id="A0A934T0G9"/>
<comment type="similarity">
    <text evidence="2">Belongs to the glycosyltransferase 41 family. O-GlcNAc transferase subfamily.</text>
</comment>
<dbReference type="InterPro" id="IPR019734">
    <property type="entry name" value="TPR_rpt"/>
</dbReference>
<evidence type="ECO:0000256" key="1">
    <source>
        <dbReference type="ARBA" id="ARBA00004922"/>
    </source>
</evidence>
<evidence type="ECO:0000256" key="4">
    <source>
        <dbReference type="ARBA" id="ARBA00022676"/>
    </source>
</evidence>
<dbReference type="Gene3D" id="3.40.50.2000">
    <property type="entry name" value="Glycogen Phosphorylase B"/>
    <property type="match status" value="1"/>
</dbReference>
<dbReference type="SUPFAM" id="SSF53756">
    <property type="entry name" value="UDP-Glycosyltransferase/glycogen phosphorylase"/>
    <property type="match status" value="1"/>
</dbReference>
<evidence type="ECO:0000313" key="10">
    <source>
        <dbReference type="EMBL" id="MBK4736502.1"/>
    </source>
</evidence>
<dbReference type="GO" id="GO:0097363">
    <property type="term" value="F:protein O-acetylglucosaminyltransferase activity"/>
    <property type="evidence" value="ECO:0007669"/>
    <property type="project" value="UniProtKB-EC"/>
</dbReference>
<dbReference type="SUPFAM" id="SSF48452">
    <property type="entry name" value="TPR-like"/>
    <property type="match status" value="1"/>
</dbReference>
<dbReference type="PROSITE" id="PS50293">
    <property type="entry name" value="TPR_REGION"/>
    <property type="match status" value="1"/>
</dbReference>
<dbReference type="Gene3D" id="1.25.40.10">
    <property type="entry name" value="Tetratricopeptide repeat domain"/>
    <property type="match status" value="1"/>
</dbReference>
<comment type="pathway">
    <text evidence="1">Protein modification; protein glycosylation.</text>
</comment>
<dbReference type="PANTHER" id="PTHR44835:SF1">
    <property type="entry name" value="PROTEIN O-GLCNAC TRANSFERASE"/>
    <property type="match status" value="1"/>
</dbReference>
<keyword evidence="5" id="KW-0808">Transferase</keyword>
<comment type="caution">
    <text evidence="10">The sequence shown here is derived from an EMBL/GenBank/DDBJ whole genome shotgun (WGS) entry which is preliminary data.</text>
</comment>
<sequence length="605" mass="65526">MNKQLMQARQLAAAGDFAEAIQLCKKLIKRGADLLPAKRLMADCHVEIGMLHYGGSGLLAEAEAHFREALAAEPRHAGALFNLGALQAGRGEYAEAIDALQRGLQTQPDHVGALETLAKAQILEGRLQDASAALVKLAELVPANAGAYLIRDALLVPKISASLAAIEETRRMVVDKLAAIEAAAAPITDPLRLPAPYFPLSYHGLGNREIVERLAAIYRRAMPSLEWVAPHVPGWQKPEGRIRIGLASHFFHEHSIGNTSRGLVEQLDRERFEVILIRLGRGRRDALAEHLDRCADAVVTVPETNLQAAREKIAALKLDILFYQDIGMEPLGYFLAFARLAPVQAVSFGHPDTTGIPNMDVFISSDRYEPSQAQTAYSERLALLQGAGTLAYYHRPQPPGAAPDLAAFGIAPGDRIYLCPQTLFKLHPDMDEVFAGILEGDAAAKIVLIDMAPAHLRRDLEARFAGTLGAAASRVLFVPSQPYPSYLALLQGADVILDTIHFNGQNTTLEALALAMPVVTMPASFQRSRHSHGMYAAMGFTDLVAGSIPEYVELALKVALDAAFRGACRAAIRKRSGVLFENLGIVRGFEEVFRAMLTSVADGRA</sequence>
<keyword evidence="6" id="KW-0677">Repeat</keyword>